<feature type="compositionally biased region" description="Basic residues" evidence="9">
    <location>
        <begin position="91"/>
        <end position="101"/>
    </location>
</feature>
<name>A0A8H8QXT8_9HELO</name>
<feature type="transmembrane region" description="Helical" evidence="10">
    <location>
        <begin position="581"/>
        <end position="603"/>
    </location>
</feature>
<evidence type="ECO:0000256" key="4">
    <source>
        <dbReference type="ARBA" id="ARBA00022692"/>
    </source>
</evidence>
<keyword evidence="7 10" id="KW-1133">Transmembrane helix</keyword>
<dbReference type="GeneID" id="41986880"/>
<keyword evidence="3" id="KW-0813">Transport</keyword>
<dbReference type="Gene3D" id="3.40.50.300">
    <property type="entry name" value="P-loop containing nucleotide triphosphate hydrolases"/>
    <property type="match status" value="2"/>
</dbReference>
<organism evidence="12 13">
    <name type="scientific">Lachnellula hyalina</name>
    <dbReference type="NCBI Taxonomy" id="1316788"/>
    <lineage>
        <taxon>Eukaryota</taxon>
        <taxon>Fungi</taxon>
        <taxon>Dikarya</taxon>
        <taxon>Ascomycota</taxon>
        <taxon>Pezizomycotina</taxon>
        <taxon>Leotiomycetes</taxon>
        <taxon>Helotiales</taxon>
        <taxon>Lachnaceae</taxon>
        <taxon>Lachnellula</taxon>
    </lineage>
</organism>
<dbReference type="PANTHER" id="PTHR19241">
    <property type="entry name" value="ATP-BINDING CASSETTE TRANSPORTER"/>
    <property type="match status" value="1"/>
</dbReference>
<feature type="transmembrane region" description="Helical" evidence="10">
    <location>
        <begin position="658"/>
        <end position="677"/>
    </location>
</feature>
<dbReference type="InterPro" id="IPR013525">
    <property type="entry name" value="ABC2_TM"/>
</dbReference>
<feature type="region of interest" description="Disordered" evidence="9">
    <location>
        <begin position="842"/>
        <end position="866"/>
    </location>
</feature>
<dbReference type="Pfam" id="PF06422">
    <property type="entry name" value="PDR_CDR"/>
    <property type="match status" value="2"/>
</dbReference>
<dbReference type="GO" id="GO:0140359">
    <property type="term" value="F:ABC-type transporter activity"/>
    <property type="evidence" value="ECO:0007669"/>
    <property type="project" value="InterPro"/>
</dbReference>
<comment type="caution">
    <text evidence="12">The sequence shown here is derived from an EMBL/GenBank/DDBJ whole genome shotgun (WGS) entry which is preliminary data.</text>
</comment>
<dbReference type="Pfam" id="PF00005">
    <property type="entry name" value="ABC_tran"/>
    <property type="match status" value="2"/>
</dbReference>
<feature type="transmembrane region" description="Helical" evidence="10">
    <location>
        <begin position="1250"/>
        <end position="1269"/>
    </location>
</feature>
<protein>
    <submittedName>
        <fullName evidence="12">ZEB2-regulated ABC transporter</fullName>
    </submittedName>
</protein>
<evidence type="ECO:0000256" key="2">
    <source>
        <dbReference type="ARBA" id="ARBA00006012"/>
    </source>
</evidence>
<dbReference type="RefSeq" id="XP_031002898.1">
    <property type="nucleotide sequence ID" value="XM_031151617.1"/>
</dbReference>
<feature type="transmembrane region" description="Helical" evidence="10">
    <location>
        <begin position="689"/>
        <end position="710"/>
    </location>
</feature>
<comment type="similarity">
    <text evidence="2">Belongs to the ABC transporter superfamily. ABCG family. PDR (TC 3.A.1.205) subfamily.</text>
</comment>
<keyword evidence="8 10" id="KW-0472">Membrane</keyword>
<dbReference type="InterPro" id="IPR043926">
    <property type="entry name" value="ABCG_dom"/>
</dbReference>
<dbReference type="InterPro" id="IPR010929">
    <property type="entry name" value="PDR_CDR_ABC"/>
</dbReference>
<evidence type="ECO:0000256" key="10">
    <source>
        <dbReference type="SAM" id="Phobius"/>
    </source>
</evidence>
<feature type="transmembrane region" description="Helical" evidence="10">
    <location>
        <begin position="1374"/>
        <end position="1398"/>
    </location>
</feature>
<feature type="transmembrane region" description="Helical" evidence="10">
    <location>
        <begin position="795"/>
        <end position="815"/>
    </location>
</feature>
<dbReference type="InterPro" id="IPR027417">
    <property type="entry name" value="P-loop_NTPase"/>
</dbReference>
<feature type="domain" description="ABC transporter" evidence="11">
    <location>
        <begin position="179"/>
        <end position="436"/>
    </location>
</feature>
<dbReference type="GO" id="GO:0005524">
    <property type="term" value="F:ATP binding"/>
    <property type="evidence" value="ECO:0007669"/>
    <property type="project" value="UniProtKB-KW"/>
</dbReference>
<feature type="compositionally biased region" description="Polar residues" evidence="9">
    <location>
        <begin position="851"/>
        <end position="862"/>
    </location>
</feature>
<sequence length="1533" mass="170944">MSVVGITPFGANDHSAVLLGSGRPGQGQQSVRSEDGISNDSTAAPSMEEMKTGAEQHYGHEKMAEDKDQAPLSRTATQAQRDQDEQDHRDRHVHALARRYTTRSTHSAAEGNPFEADEDSPLNPKSPKFSSRAFAKSLLNLEARDPEKWKQRTAGFSFKDLDVYGFGSATDYQKTVGNVLLESIGAARALVKGDKGQRINILQNLEGLVHNGEMLVVLGPPGSGCSTFLKTIAGETHGFYVEEVSKVNYQGISPKRMHNDFRGEAIYTAEVDVHFPMLTVGQTLDFAASARAPRHIPGGANHQEFSRLIRDVIMAVFGISHTVNTRVGNDFVRGVSGGERKRVSIAEAALGGAPLQCWDNSTRGLDSANAIEFCKTLRQSTELSGTTAVVAIYQAPQSAYDLFDKVLLLYEGRQIYFGRAGDALGYFQNLGFDCPESQTVADYLTSMTSPQERTVRPGFENRVPRTSEDFARVWKESPERTKLVAEIDAYNNEFQLDGEHLTEFQESRRAQQAKNQRITSPYTLSYMGQVRLCLRRGFWRLRGDPTLTLTQLFGNFIMSLILSSIFYNMKPTTDSFFSRSAVLFFAILVNAFGSALEILTLYAQRPIVEKHSRYAFYHPSCEALASMITDLPYKITNAFTFNITLYFMTNLNRHPGNFFYFVLISFMMTLVMSMLFRTIASMSRTLSQAMAPAAVLILGIVIYTGFALPVPNMRGWARWMNYMDPVAYGFESLMINEFAGRDFLCSAFVPSGDAYANASASEQVCSAVGSTAGSSTVSGSTYIISAYKYMPNHKWRNFGILWVFLVGLMATYLVAAEYVTAKKSKGEVLVFRRGHLPAALKESGSDVESGVPTSSKPSTATSEDGDNLNMIKKQTAIFHWEDVCYDVKIKSETRRILDHVDGWVKPGTLTALMGVSGAGKTTLLDVLATRTTMGVITGNMFVDGRERDASFQRKTGYVQQQDLHLSTSTVREALNFSAILRQPASVPRKEKLEYVNEVIKLLDMTDYADAVVGVPGEGLNVEQRKRLTIGVELAARPALLLFLDEPTSGLDKWSSYSLHCMFLYPFTLLYLTGQQIHQPSAMLFQRFNRLLFLAKGGRTVYFGEVGKNSSILRSYLEANGANPCPADANPAEWMLEVIGAAPGTATEIDWPAVWRASPEYQATRGELQRLKETRPRETEAASASDDKSLYNEFAAPGTVQLLEVLQRVFQQYWRTPSYIYSKMALCVASAMFIGFSFFDAGTSQQELQNQMFSVFMLFTIFGQLVQQIMPHFVTQRSLYEARERPSKTYSWFTFMVSNIVVELPWNSFMAVLIFFCFYYPIGLVKNATPDDQVTERGGLMFLFIWQFLLFTSTFTNMVIAAIETAETGGNIANLTFTLTLLFCGVLASPKVFPGFWIFMYRVSPFTYFVDGMLSVGIANNDVVCAKNELLTFDPPSGMNCGTYMTPYLNATVGQARQVINPSATSACEFCAIGSTNDYLAQLGLDYHLRWRNFGILWAYIAFNACMAVFLYWLFRVPKKTKTHKEEKKISEKA</sequence>
<dbReference type="InterPro" id="IPR034003">
    <property type="entry name" value="ABCG_PDR_2"/>
</dbReference>
<dbReference type="PROSITE" id="PS50893">
    <property type="entry name" value="ABC_TRANSPORTER_2"/>
    <property type="match status" value="2"/>
</dbReference>
<proteinExistence type="inferred from homology"/>
<dbReference type="FunFam" id="3.40.50.300:FF:000054">
    <property type="entry name" value="ABC multidrug transporter atrF"/>
    <property type="match status" value="1"/>
</dbReference>
<dbReference type="CDD" id="cd03233">
    <property type="entry name" value="ABCG_PDR_domain1"/>
    <property type="match status" value="1"/>
</dbReference>
<dbReference type="GO" id="GO:0016887">
    <property type="term" value="F:ATP hydrolysis activity"/>
    <property type="evidence" value="ECO:0007669"/>
    <property type="project" value="InterPro"/>
</dbReference>
<feature type="transmembrane region" description="Helical" evidence="10">
    <location>
        <begin position="1289"/>
        <end position="1321"/>
    </location>
</feature>
<dbReference type="Pfam" id="PF01061">
    <property type="entry name" value="ABC2_membrane"/>
    <property type="match status" value="2"/>
</dbReference>
<keyword evidence="13" id="KW-1185">Reference proteome</keyword>
<evidence type="ECO:0000256" key="7">
    <source>
        <dbReference type="ARBA" id="ARBA00022989"/>
    </source>
</evidence>
<dbReference type="Proteomes" id="UP000431533">
    <property type="component" value="Unassembled WGS sequence"/>
</dbReference>
<keyword evidence="4 10" id="KW-0812">Transmembrane</keyword>
<feature type="transmembrane region" description="Helical" evidence="10">
    <location>
        <begin position="552"/>
        <end position="569"/>
    </location>
</feature>
<evidence type="ECO:0000256" key="9">
    <source>
        <dbReference type="SAM" id="MobiDB-lite"/>
    </source>
</evidence>
<dbReference type="InterPro" id="IPR029481">
    <property type="entry name" value="ABC_trans_N"/>
</dbReference>
<dbReference type="OrthoDB" id="245989at2759"/>
<accession>A0A8H8QXT8</accession>
<feature type="transmembrane region" description="Helical" evidence="10">
    <location>
        <begin position="1494"/>
        <end position="1514"/>
    </location>
</feature>
<evidence type="ECO:0000256" key="5">
    <source>
        <dbReference type="ARBA" id="ARBA00022741"/>
    </source>
</evidence>
<dbReference type="Pfam" id="PF14510">
    <property type="entry name" value="ABC_trans_N"/>
    <property type="match status" value="1"/>
</dbReference>
<evidence type="ECO:0000256" key="3">
    <source>
        <dbReference type="ARBA" id="ARBA00022448"/>
    </source>
</evidence>
<reference evidence="12 13" key="1">
    <citation type="submission" date="2018-05" db="EMBL/GenBank/DDBJ databases">
        <title>Genome sequencing and assembly of the regulated plant pathogen Lachnellula willkommii and related sister species for the development of diagnostic species identification markers.</title>
        <authorList>
            <person name="Giroux E."/>
            <person name="Bilodeau G."/>
        </authorList>
    </citation>
    <scope>NUCLEOTIDE SEQUENCE [LARGE SCALE GENOMIC DNA]</scope>
    <source>
        <strain evidence="12 13">CBS 185.66</strain>
    </source>
</reference>
<dbReference type="PROSITE" id="PS00211">
    <property type="entry name" value="ABC_TRANSPORTER_1"/>
    <property type="match status" value="1"/>
</dbReference>
<feature type="compositionally biased region" description="Basic and acidic residues" evidence="9">
    <location>
        <begin position="81"/>
        <end position="90"/>
    </location>
</feature>
<feature type="domain" description="ABC transporter" evidence="11">
    <location>
        <begin position="878"/>
        <end position="1121"/>
    </location>
</feature>
<dbReference type="EMBL" id="QGMH01000145">
    <property type="protein sequence ID" value="TVY24110.1"/>
    <property type="molecule type" value="Genomic_DNA"/>
</dbReference>
<feature type="transmembrane region" description="Helical" evidence="10">
    <location>
        <begin position="1341"/>
        <end position="1362"/>
    </location>
</feature>
<dbReference type="InterPro" id="IPR003593">
    <property type="entry name" value="AAA+_ATPase"/>
</dbReference>
<evidence type="ECO:0000256" key="1">
    <source>
        <dbReference type="ARBA" id="ARBA00004141"/>
    </source>
</evidence>
<evidence type="ECO:0000259" key="11">
    <source>
        <dbReference type="PROSITE" id="PS50893"/>
    </source>
</evidence>
<feature type="transmembrane region" description="Helical" evidence="10">
    <location>
        <begin position="1219"/>
        <end position="1238"/>
    </location>
</feature>
<evidence type="ECO:0000313" key="12">
    <source>
        <dbReference type="EMBL" id="TVY24110.1"/>
    </source>
</evidence>
<feature type="region of interest" description="Disordered" evidence="9">
    <location>
        <begin position="1"/>
        <end position="128"/>
    </location>
</feature>
<evidence type="ECO:0000256" key="8">
    <source>
        <dbReference type="ARBA" id="ARBA00023136"/>
    </source>
</evidence>
<evidence type="ECO:0000256" key="6">
    <source>
        <dbReference type="ARBA" id="ARBA00022840"/>
    </source>
</evidence>
<gene>
    <name evidence="12" type="primary">ZRA1_3</name>
    <name evidence="12" type="ORF">LHYA1_G006682</name>
</gene>
<dbReference type="InterPro" id="IPR034001">
    <property type="entry name" value="ABCG_PDR_1"/>
</dbReference>
<dbReference type="Pfam" id="PF19055">
    <property type="entry name" value="ABC2_membrane_7"/>
    <property type="match status" value="1"/>
</dbReference>
<dbReference type="GO" id="GO:0016020">
    <property type="term" value="C:membrane"/>
    <property type="evidence" value="ECO:0007669"/>
    <property type="project" value="UniProtKB-SubCell"/>
</dbReference>
<keyword evidence="5" id="KW-0547">Nucleotide-binding</keyword>
<dbReference type="SUPFAM" id="SSF52540">
    <property type="entry name" value="P-loop containing nucleoside triphosphate hydrolases"/>
    <property type="match status" value="2"/>
</dbReference>
<dbReference type="CDD" id="cd03232">
    <property type="entry name" value="ABCG_PDR_domain2"/>
    <property type="match status" value="1"/>
</dbReference>
<dbReference type="InterPro" id="IPR017871">
    <property type="entry name" value="ABC_transporter-like_CS"/>
</dbReference>
<keyword evidence="6" id="KW-0067">ATP-binding</keyword>
<feature type="compositionally biased region" description="Basic and acidic residues" evidence="9">
    <location>
        <begin position="48"/>
        <end position="69"/>
    </location>
</feature>
<feature type="compositionally biased region" description="Polar residues" evidence="9">
    <location>
        <begin position="26"/>
        <end position="44"/>
    </location>
</feature>
<dbReference type="InterPro" id="IPR003439">
    <property type="entry name" value="ABC_transporter-like_ATP-bd"/>
</dbReference>
<evidence type="ECO:0000313" key="13">
    <source>
        <dbReference type="Proteomes" id="UP000431533"/>
    </source>
</evidence>
<dbReference type="SMART" id="SM00382">
    <property type="entry name" value="AAA"/>
    <property type="match status" value="2"/>
</dbReference>
<comment type="subcellular location">
    <subcellularLocation>
        <location evidence="1">Membrane</location>
        <topology evidence="1">Multi-pass membrane protein</topology>
    </subcellularLocation>
</comment>